<sequence>MRWTRAAKWVWIGPLLRQIQGHRDNRQDGGYAALRHSIKEKLALRRKTTAEAVFNFCTNNSARVRRTYHTTRCTVTGGVAARFRTWMCFSVDGLVVDKRMACGSSLWRIL</sequence>
<dbReference type="AlphaFoldDB" id="R7QNR8"/>
<dbReference type="GeneID" id="17327050"/>
<evidence type="ECO:0000313" key="1">
    <source>
        <dbReference type="EMBL" id="CDF39423.1"/>
    </source>
</evidence>
<protein>
    <submittedName>
        <fullName evidence="1">Uncharacterized protein</fullName>
    </submittedName>
</protein>
<accession>R7QNR8</accession>
<gene>
    <name evidence="1" type="ORF">CHC_T00006573001</name>
</gene>
<dbReference type="RefSeq" id="XP_005719334.1">
    <property type="nucleotide sequence ID" value="XM_005719277.1"/>
</dbReference>
<dbReference type="KEGG" id="ccp:CHC_T00006573001"/>
<dbReference type="Gramene" id="CDF39423">
    <property type="protein sequence ID" value="CDF39423"/>
    <property type="gene ID" value="CHC_T00006573001"/>
</dbReference>
<reference evidence="2" key="1">
    <citation type="journal article" date="2013" name="Proc. Natl. Acad. Sci. U.S.A.">
        <title>Genome structure and metabolic features in the red seaweed Chondrus crispus shed light on evolution of the Archaeplastida.</title>
        <authorList>
            <person name="Collen J."/>
            <person name="Porcel B."/>
            <person name="Carre W."/>
            <person name="Ball S.G."/>
            <person name="Chaparro C."/>
            <person name="Tonon T."/>
            <person name="Barbeyron T."/>
            <person name="Michel G."/>
            <person name="Noel B."/>
            <person name="Valentin K."/>
            <person name="Elias M."/>
            <person name="Artiguenave F."/>
            <person name="Arun A."/>
            <person name="Aury J.M."/>
            <person name="Barbosa-Neto J.F."/>
            <person name="Bothwell J.H."/>
            <person name="Bouget F.Y."/>
            <person name="Brillet L."/>
            <person name="Cabello-Hurtado F."/>
            <person name="Capella-Gutierrez S."/>
            <person name="Charrier B."/>
            <person name="Cladiere L."/>
            <person name="Cock J.M."/>
            <person name="Coelho S.M."/>
            <person name="Colleoni C."/>
            <person name="Czjzek M."/>
            <person name="Da Silva C."/>
            <person name="Delage L."/>
            <person name="Denoeud F."/>
            <person name="Deschamps P."/>
            <person name="Dittami S.M."/>
            <person name="Gabaldon T."/>
            <person name="Gachon C.M."/>
            <person name="Groisillier A."/>
            <person name="Herve C."/>
            <person name="Jabbari K."/>
            <person name="Katinka M."/>
            <person name="Kloareg B."/>
            <person name="Kowalczyk N."/>
            <person name="Labadie K."/>
            <person name="Leblanc C."/>
            <person name="Lopez P.J."/>
            <person name="McLachlan D.H."/>
            <person name="Meslet-Cladiere L."/>
            <person name="Moustafa A."/>
            <person name="Nehr Z."/>
            <person name="Nyvall Collen P."/>
            <person name="Panaud O."/>
            <person name="Partensky F."/>
            <person name="Poulain J."/>
            <person name="Rensing S.A."/>
            <person name="Rousvoal S."/>
            <person name="Samson G."/>
            <person name="Symeonidi A."/>
            <person name="Weissenbach J."/>
            <person name="Zambounis A."/>
            <person name="Wincker P."/>
            <person name="Boyen C."/>
        </authorList>
    </citation>
    <scope>NUCLEOTIDE SEQUENCE [LARGE SCALE GENOMIC DNA]</scope>
    <source>
        <strain evidence="2">cv. Stackhouse</strain>
    </source>
</reference>
<proteinExistence type="predicted"/>
<dbReference type="EMBL" id="HG002031">
    <property type="protein sequence ID" value="CDF39423.1"/>
    <property type="molecule type" value="Genomic_DNA"/>
</dbReference>
<name>R7QNR8_CHOCR</name>
<keyword evidence="2" id="KW-1185">Reference proteome</keyword>
<dbReference type="Proteomes" id="UP000012073">
    <property type="component" value="Unassembled WGS sequence"/>
</dbReference>
<evidence type="ECO:0000313" key="2">
    <source>
        <dbReference type="Proteomes" id="UP000012073"/>
    </source>
</evidence>
<organism evidence="1 2">
    <name type="scientific">Chondrus crispus</name>
    <name type="common">Carrageen Irish moss</name>
    <name type="synonym">Polymorpha crispa</name>
    <dbReference type="NCBI Taxonomy" id="2769"/>
    <lineage>
        <taxon>Eukaryota</taxon>
        <taxon>Rhodophyta</taxon>
        <taxon>Florideophyceae</taxon>
        <taxon>Rhodymeniophycidae</taxon>
        <taxon>Gigartinales</taxon>
        <taxon>Gigartinaceae</taxon>
        <taxon>Chondrus</taxon>
    </lineage>
</organism>